<feature type="region of interest" description="Disordered" evidence="1">
    <location>
        <begin position="1205"/>
        <end position="1284"/>
    </location>
</feature>
<dbReference type="Proteomes" id="UP001178508">
    <property type="component" value="Chromosome 19"/>
</dbReference>
<feature type="compositionally biased region" description="Basic and acidic residues" evidence="1">
    <location>
        <begin position="551"/>
        <end position="560"/>
    </location>
</feature>
<accession>A0AAV1H354</accession>
<feature type="compositionally biased region" description="Polar residues" evidence="1">
    <location>
        <begin position="939"/>
        <end position="964"/>
    </location>
</feature>
<feature type="compositionally biased region" description="Basic and acidic residues" evidence="1">
    <location>
        <begin position="965"/>
        <end position="979"/>
    </location>
</feature>
<feature type="compositionally biased region" description="Basic and acidic residues" evidence="1">
    <location>
        <begin position="991"/>
        <end position="1001"/>
    </location>
</feature>
<feature type="compositionally biased region" description="Polar residues" evidence="1">
    <location>
        <begin position="792"/>
        <end position="806"/>
    </location>
</feature>
<feature type="region of interest" description="Disordered" evidence="1">
    <location>
        <begin position="714"/>
        <end position="922"/>
    </location>
</feature>
<evidence type="ECO:0000313" key="3">
    <source>
        <dbReference type="Proteomes" id="UP001178508"/>
    </source>
</evidence>
<feature type="compositionally biased region" description="Acidic residues" evidence="1">
    <location>
        <begin position="454"/>
        <end position="463"/>
    </location>
</feature>
<feature type="compositionally biased region" description="Acidic residues" evidence="1">
    <location>
        <begin position="739"/>
        <end position="758"/>
    </location>
</feature>
<protein>
    <submittedName>
        <fullName evidence="2">Uncharacterized protein si:ch211-136m16.8</fullName>
    </submittedName>
</protein>
<feature type="region of interest" description="Disordered" evidence="1">
    <location>
        <begin position="445"/>
        <end position="596"/>
    </location>
</feature>
<feature type="region of interest" description="Disordered" evidence="1">
    <location>
        <begin position="939"/>
        <end position="1030"/>
    </location>
</feature>
<gene>
    <name evidence="2" type="ORF">XNOV1_A037910</name>
</gene>
<feature type="region of interest" description="Disordered" evidence="1">
    <location>
        <begin position="1046"/>
        <end position="1192"/>
    </location>
</feature>
<feature type="compositionally biased region" description="Basic and acidic residues" evidence="1">
    <location>
        <begin position="821"/>
        <end position="832"/>
    </location>
</feature>
<sequence length="1284" mass="143388">MDSDSPIVSRVERTFWTVWNYITGAVNRFLRPDPAQTVSNDPDSIQESAVDHEPAKYSHAEDEASDRGAEGEQTFMPPSLHGLSRSSVAWDVCTTEIDLGPDEENSSEVKESERDEDISVEDSALAGHEPGLLVAEDENAKEDEEVNQELRTNRHTEMLKTDENGENVITGPVTEDMGGTEEETLMKIQDEEEVHEIERDNTEIKLHTVSDLCPKEEETNTQRNKADSSEVQNISHVIFLSSDDENKPDEGTVKNDCEELSNERLQMVSNTSIPVYEELVVTELEQVTALRNENDKSDDEEEKKDGSEGEEGEQEVEIKEEKVNKIEEKRTLDDVPEQKDETETVREEAKEEEEEENSDDDERTGCSNEVLLTVETELLTEGRQKDVVEDTSVKIKVTGTDDVEIEGYDAAISDESGVQLSNIPAEERCLDKDQVQEGNKETYMEHASSFTVTPEEDAGQEESLEFKNIPESVFKGRSEVPWEPIPPTCEETQEGVPDNNNEPEPDENTTQWFLEVMDSEEVQTTQFPEEVETEETESLQNSVRNTGADLVEVREQKEQESSGDSESTFDLFSGDFYQGTRTPLSEPIAEEAGPFSVEEDKKLSVALMKTGIHHSEKEPESDFSLISETDLQDETEELLDKTDDGLFDLKEADAAQDCFMMTETAKIDETVKLLEAGEQMTETCLQEPVDTVISEQNKTSTLIGDFTDTGFLTQQDARKDSEKASYGDVQEAAEREVEVSDLEVAGEADEVMTEENEMENSLIAERVLSGATESPETKNAQSDLESAHDTETTQSKPKAVTMTSTEEILRHVTESEESYDEERLCSVNRGEDVIDEEILDMWMETLSEDNEKQQEGPEVDSSREKQTVEQLVESKSGESEFVSDTEMSLSTTESGFSDQSLSEWGTQSSDPQLQRSTGTGPIKSIFDTLVDVSELVNISAFTPEQHNSESPDTSTRGTYEIDQSSLKDKESETGFRPDSAEVGYLQESEEPQEHTDEKSGSWEEINDEETGLLGQTVLKNTEEADINPLTEVDTLFEVEETKIEAEALDKNLPDPHDENKHADSVQTVSSLEAWSEEGILFDESGSEEEEASRGPERSSLNLPSPDELQTECAEDIHDSVSDPNEDEEPEDQLTTTTEYQTEVDVSGLDFTAQRSRIAVKNPLVRPPKDPRSLIHLPSLDPTPAPRQPAKVPAVMPLGGMGIGIKLPGLGAGFPVLKKTRRPKEDDSSPENNPQEPERKPEEKSDAPKQDEIQHKPKWMPPRHPGFGNPLMSELKTKLKKPTQD</sequence>
<feature type="compositionally biased region" description="Basic and acidic residues" evidence="1">
    <location>
        <begin position="316"/>
        <end position="349"/>
    </location>
</feature>
<feature type="region of interest" description="Disordered" evidence="1">
    <location>
        <begin position="32"/>
        <end position="82"/>
    </location>
</feature>
<evidence type="ECO:0000256" key="1">
    <source>
        <dbReference type="SAM" id="MobiDB-lite"/>
    </source>
</evidence>
<feature type="compositionally biased region" description="Basic and acidic residues" evidence="1">
    <location>
        <begin position="49"/>
        <end position="70"/>
    </location>
</feature>
<reference evidence="2" key="1">
    <citation type="submission" date="2023-08" db="EMBL/GenBank/DDBJ databases">
        <authorList>
            <person name="Alioto T."/>
            <person name="Alioto T."/>
            <person name="Gomez Garrido J."/>
        </authorList>
    </citation>
    <scope>NUCLEOTIDE SEQUENCE</scope>
</reference>
<feature type="region of interest" description="Disordered" evidence="1">
    <location>
        <begin position="289"/>
        <end position="368"/>
    </location>
</feature>
<feature type="compositionally biased region" description="Polar residues" evidence="1">
    <location>
        <begin position="36"/>
        <end position="47"/>
    </location>
</feature>
<feature type="compositionally biased region" description="Basic and acidic residues" evidence="1">
    <location>
        <begin position="1046"/>
        <end position="1063"/>
    </location>
</feature>
<feature type="compositionally biased region" description="Polar residues" evidence="1">
    <location>
        <begin position="771"/>
        <end position="784"/>
    </location>
</feature>
<feature type="compositionally biased region" description="Acidic residues" evidence="1">
    <location>
        <begin position="350"/>
        <end position="362"/>
    </location>
</feature>
<feature type="compositionally biased region" description="Basic and acidic residues" evidence="1">
    <location>
        <begin position="1235"/>
        <end position="1254"/>
    </location>
</feature>
<proteinExistence type="predicted"/>
<feature type="region of interest" description="Disordered" evidence="1">
    <location>
        <begin position="98"/>
        <end position="143"/>
    </location>
</feature>
<organism evidence="2 3">
    <name type="scientific">Xyrichtys novacula</name>
    <name type="common">Pearly razorfish</name>
    <name type="synonym">Hemipteronotus novacula</name>
    <dbReference type="NCBI Taxonomy" id="13765"/>
    <lineage>
        <taxon>Eukaryota</taxon>
        <taxon>Metazoa</taxon>
        <taxon>Chordata</taxon>
        <taxon>Craniata</taxon>
        <taxon>Vertebrata</taxon>
        <taxon>Euteleostomi</taxon>
        <taxon>Actinopterygii</taxon>
        <taxon>Neopterygii</taxon>
        <taxon>Teleostei</taxon>
        <taxon>Neoteleostei</taxon>
        <taxon>Acanthomorphata</taxon>
        <taxon>Eupercaria</taxon>
        <taxon>Labriformes</taxon>
        <taxon>Labridae</taxon>
        <taxon>Xyrichtys</taxon>
    </lineage>
</organism>
<name>A0AAV1H354_XYRNO</name>
<dbReference type="EMBL" id="OY660882">
    <property type="protein sequence ID" value="CAJ1080382.1"/>
    <property type="molecule type" value="Genomic_DNA"/>
</dbReference>
<keyword evidence="3" id="KW-1185">Reference proteome</keyword>
<feature type="compositionally biased region" description="Basic and acidic residues" evidence="1">
    <location>
        <begin position="849"/>
        <end position="867"/>
    </location>
</feature>
<feature type="compositionally biased region" description="Basic and acidic residues" evidence="1">
    <location>
        <begin position="716"/>
        <end position="725"/>
    </location>
</feature>
<feature type="compositionally biased region" description="Polar residues" evidence="1">
    <location>
        <begin position="885"/>
        <end position="919"/>
    </location>
</feature>
<evidence type="ECO:0000313" key="2">
    <source>
        <dbReference type="EMBL" id="CAJ1080382.1"/>
    </source>
</evidence>
<feature type="compositionally biased region" description="Acidic residues" evidence="1">
    <location>
        <begin position="296"/>
        <end position="315"/>
    </location>
</feature>